<dbReference type="GO" id="GO:0006260">
    <property type="term" value="P:DNA replication"/>
    <property type="evidence" value="ECO:0007669"/>
    <property type="project" value="UniProtKB-KW"/>
</dbReference>
<dbReference type="PROSITE" id="PS52020">
    <property type="entry name" value="CRESS_DNA_REP"/>
    <property type="match status" value="1"/>
</dbReference>
<evidence type="ECO:0000256" key="1">
    <source>
        <dbReference type="ARBA" id="ARBA00004147"/>
    </source>
</evidence>
<dbReference type="EMBL" id="MF163261">
    <property type="protein sequence ID" value="ASJ80939.1"/>
    <property type="molecule type" value="Genomic_DNA"/>
</dbReference>
<proteinExistence type="inferred from homology"/>
<keyword evidence="6" id="KW-0235">DNA replication</keyword>
<evidence type="ECO:0000256" key="3">
    <source>
        <dbReference type="ARBA" id="ARBA00022562"/>
    </source>
</evidence>
<keyword evidence="7" id="KW-0540">Nuclease</keyword>
<dbReference type="GO" id="GO:0016888">
    <property type="term" value="F:DNA endonuclease activity, producing 5'-phosphomonoesters"/>
    <property type="evidence" value="ECO:0007669"/>
    <property type="project" value="InterPro"/>
</dbReference>
<feature type="binding site" evidence="15">
    <location>
        <position position="89"/>
    </location>
    <ligand>
        <name>a divalent metal cation</name>
        <dbReference type="ChEBI" id="CHEBI:60240"/>
    </ligand>
</feature>
<feature type="binding site" evidence="15">
    <location>
        <position position="79"/>
    </location>
    <ligand>
        <name>a divalent metal cation</name>
        <dbReference type="ChEBI" id="CHEBI:60240"/>
    </ligand>
</feature>
<dbReference type="Pfam" id="PF00799">
    <property type="entry name" value="Gemini_AL1"/>
    <property type="match status" value="1"/>
</dbReference>
<keyword evidence="11" id="KW-0378">Hydrolase</keyword>
<dbReference type="EMBL" id="MF163263">
    <property type="protein sequence ID" value="ASJ80951.1"/>
    <property type="molecule type" value="Genomic_DNA"/>
</dbReference>
<evidence type="ECO:0000256" key="9">
    <source>
        <dbReference type="ARBA" id="ARBA00022741"/>
    </source>
</evidence>
<reference evidence="19" key="2">
    <citation type="submission" date="2017-05" db="EMBL/GenBank/DDBJ databases">
        <authorList>
            <person name="Song R."/>
            <person name="Chenine A.L."/>
            <person name="Ruprecht R.M."/>
        </authorList>
    </citation>
    <scope>NUCLEOTIDE SEQUENCE</scope>
    <source>
        <strain evidence="19">GGVA-188-vf-1</strain>
        <strain evidence="20">GGVA-jaok-vf-1</strain>
    </source>
</reference>
<feature type="compositionally biased region" description="Polar residues" evidence="16">
    <location>
        <begin position="392"/>
        <end position="403"/>
    </location>
</feature>
<protein>
    <submittedName>
        <fullName evidence="18">Rep/C1</fullName>
    </submittedName>
</protein>
<evidence type="ECO:0000256" key="14">
    <source>
        <dbReference type="PIRSR" id="PIRSR601191-1"/>
    </source>
</evidence>
<evidence type="ECO:0000256" key="7">
    <source>
        <dbReference type="ARBA" id="ARBA00022722"/>
    </source>
</evidence>
<dbReference type="GO" id="GO:0005198">
    <property type="term" value="F:structural molecule activity"/>
    <property type="evidence" value="ECO:0007669"/>
    <property type="project" value="InterPro"/>
</dbReference>
<name>A0A1D8GZF6_9GEMI</name>
<evidence type="ECO:0000313" key="19">
    <source>
        <dbReference type="EMBL" id="ASJ80939.1"/>
    </source>
</evidence>
<feature type="domain" description="CRESS-DNA virus Rep endonuclease" evidence="17">
    <location>
        <begin position="38"/>
        <end position="146"/>
    </location>
</feature>
<keyword evidence="12" id="KW-0190">Covalent protein-DNA linkage</keyword>
<dbReference type="InterPro" id="IPR022692">
    <property type="entry name" value="Gemini_AL1_REP_central"/>
</dbReference>
<evidence type="ECO:0000256" key="16">
    <source>
        <dbReference type="SAM" id="MobiDB-lite"/>
    </source>
</evidence>
<comment type="subcellular location">
    <subcellularLocation>
        <location evidence="1">Host nucleus</location>
    </subcellularLocation>
</comment>
<dbReference type="GO" id="GO:0046872">
    <property type="term" value="F:metal ion binding"/>
    <property type="evidence" value="ECO:0007669"/>
    <property type="project" value="UniProtKB-KW"/>
</dbReference>
<dbReference type="SMR" id="A0A1D8GZF6"/>
<dbReference type="PRINTS" id="PR00227">
    <property type="entry name" value="GEMCOATAL1"/>
</dbReference>
<evidence type="ECO:0000256" key="10">
    <source>
        <dbReference type="ARBA" id="ARBA00022759"/>
    </source>
</evidence>
<dbReference type="PRINTS" id="PR00228">
    <property type="entry name" value="GEMCOATCLVL1"/>
</dbReference>
<keyword evidence="21" id="KW-1185">Reference proteome</keyword>
<evidence type="ECO:0000313" key="21">
    <source>
        <dbReference type="Proteomes" id="UP000201082"/>
    </source>
</evidence>
<dbReference type="GO" id="GO:0016779">
    <property type="term" value="F:nucleotidyltransferase activity"/>
    <property type="evidence" value="ECO:0007669"/>
    <property type="project" value="UniProtKB-KW"/>
</dbReference>
<organism evidence="18">
    <name type="scientific">Grapevine geminivirus A</name>
    <dbReference type="NCBI Taxonomy" id="1906317"/>
    <lineage>
        <taxon>Viruses</taxon>
        <taxon>Monodnaviria</taxon>
        <taxon>Shotokuvirae</taxon>
        <taxon>Cressdnaviricota</taxon>
        <taxon>Repensiviricetes</taxon>
        <taxon>Geplafuvirales</taxon>
        <taxon>Geminiviridae</taxon>
        <taxon>Maldovirus</taxon>
        <taxon>Maldovirus vitis</taxon>
    </lineage>
</organism>
<dbReference type="RefSeq" id="YP_009305428.1">
    <property type="nucleotide sequence ID" value="NC_031340.1"/>
</dbReference>
<keyword evidence="8 15" id="KW-0479">Metal-binding</keyword>
<evidence type="ECO:0000256" key="2">
    <source>
        <dbReference type="ARBA" id="ARBA00006240"/>
    </source>
</evidence>
<dbReference type="EMBL" id="KX618694">
    <property type="protein sequence ID" value="AOT85623.1"/>
    <property type="molecule type" value="Genomic_DNA"/>
</dbReference>
<keyword evidence="13" id="KW-0238">DNA-binding</keyword>
<feature type="binding site" evidence="15">
    <location>
        <position position="137"/>
    </location>
    <ligand>
        <name>a divalent metal cation</name>
        <dbReference type="ChEBI" id="CHEBI:60240"/>
    </ligand>
</feature>
<evidence type="ECO:0000313" key="20">
    <source>
        <dbReference type="EMBL" id="ASJ80951.1"/>
    </source>
</evidence>
<evidence type="ECO:0000256" key="6">
    <source>
        <dbReference type="ARBA" id="ARBA00022705"/>
    </source>
</evidence>
<dbReference type="Proteomes" id="UP000201082">
    <property type="component" value="Segment"/>
</dbReference>
<keyword evidence="9" id="KW-0547">Nucleotide-binding</keyword>
<evidence type="ECO:0000256" key="8">
    <source>
        <dbReference type="ARBA" id="ARBA00022723"/>
    </source>
</evidence>
<evidence type="ECO:0000256" key="4">
    <source>
        <dbReference type="ARBA" id="ARBA00022679"/>
    </source>
</evidence>
<comment type="similarity">
    <text evidence="2">Belongs to the geminiviridae Rep protein family.</text>
</comment>
<sequence length="403" mass="45134">MAATSSGRGIYFTPFTPLDGLIELTPIANMPRKPSSFRLNAKNIFLTYPQCHISKESALEQLKAFHYPIPPVFIKVSAESHQDGQPHLHALLQFKGKFQTTNQRFFDLVSPSRSAHFHPNIQGAKSSSDVKSYIEKDGDVISWGEFQIDGRSSRGGVQSANDAYAEALNSGGKDQALQILKEKAPKDYILHYHHLVGNLGRIFKTPPKEYTPPFSLDSFNNVPDELWDWVWESGLGSTAFPSELRENAPAGPLRPKSLVLEGDSRTGKTLWARALGKHNYLSGHLDLNDKVFSLDADYNIIDDVDPHYLKHFKEFMGAQVGWQSNTKYGKPIHVEKTMPSIFLCNPGPNSSYKEFLDEEKNAALKNWALKNAIFVSLQEPLFKPQSPRASEDTAQTSQDRQSS</sequence>
<evidence type="ECO:0000256" key="13">
    <source>
        <dbReference type="ARBA" id="ARBA00023125"/>
    </source>
</evidence>
<dbReference type="OrthoDB" id="9195at10239"/>
<dbReference type="GO" id="GO:0003677">
    <property type="term" value="F:DNA binding"/>
    <property type="evidence" value="ECO:0007669"/>
    <property type="project" value="UniProtKB-KW"/>
</dbReference>
<evidence type="ECO:0000259" key="17">
    <source>
        <dbReference type="PROSITE" id="PS52020"/>
    </source>
</evidence>
<dbReference type="GO" id="GO:0000166">
    <property type="term" value="F:nucleotide binding"/>
    <property type="evidence" value="ECO:0007669"/>
    <property type="project" value="UniProtKB-KW"/>
</dbReference>
<evidence type="ECO:0000256" key="11">
    <source>
        <dbReference type="ARBA" id="ARBA00022801"/>
    </source>
</evidence>
<dbReference type="Gene3D" id="3.40.1310.20">
    <property type="match status" value="1"/>
</dbReference>
<feature type="region of interest" description="Disordered" evidence="16">
    <location>
        <begin position="384"/>
        <end position="403"/>
    </location>
</feature>
<dbReference type="InterPro" id="IPR049912">
    <property type="entry name" value="CRESS_DNA_REP"/>
</dbReference>
<evidence type="ECO:0000256" key="15">
    <source>
        <dbReference type="PIRSR" id="PIRSR601191-2"/>
    </source>
</evidence>
<dbReference type="Pfam" id="PF08283">
    <property type="entry name" value="Gemini_AL1_M"/>
    <property type="match status" value="1"/>
</dbReference>
<feature type="binding site" evidence="15">
    <location>
        <position position="87"/>
    </location>
    <ligand>
        <name>a divalent metal cation</name>
        <dbReference type="ChEBI" id="CHEBI:60240"/>
    </ligand>
</feature>
<keyword evidence="4" id="KW-0808">Transferase</keyword>
<evidence type="ECO:0000256" key="5">
    <source>
        <dbReference type="ARBA" id="ARBA00022695"/>
    </source>
</evidence>
<accession>A0A1D8GZF6</accession>
<evidence type="ECO:0000313" key="18">
    <source>
        <dbReference type="EMBL" id="AOT85623.1"/>
    </source>
</evidence>
<evidence type="ECO:0000256" key="12">
    <source>
        <dbReference type="ARBA" id="ARBA00023124"/>
    </source>
</evidence>
<comment type="cofactor">
    <cofactor evidence="15">
        <name>Mg(2+)</name>
        <dbReference type="ChEBI" id="CHEBI:18420"/>
    </cofactor>
    <cofactor evidence="15">
        <name>Mn(2+)</name>
        <dbReference type="ChEBI" id="CHEBI:29035"/>
    </cofactor>
    <text evidence="15">Divalent metal cations, possibly Mg(2+) or Mn(2+).</text>
</comment>
<dbReference type="InterPro" id="IPR001191">
    <property type="entry name" value="Gemini_AL1_REP"/>
</dbReference>
<dbReference type="GO" id="GO:0042025">
    <property type="term" value="C:host cell nucleus"/>
    <property type="evidence" value="ECO:0007669"/>
    <property type="project" value="UniProtKB-SubCell"/>
</dbReference>
<dbReference type="InterPro" id="IPR001301">
    <property type="entry name" value="Gemini_AL1_CLV"/>
</dbReference>
<dbReference type="SUPFAM" id="SSF55464">
    <property type="entry name" value="Origin of replication-binding domain, RBD-like"/>
    <property type="match status" value="1"/>
</dbReference>
<gene>
    <name evidence="19" type="primary">ORF5</name>
</gene>
<reference evidence="18" key="1">
    <citation type="journal article" date="2017" name="Phytopathology">
        <title>Description of a novel monopartite geminivirus and its defective subviral sequence in grapevine (Vitis vinifera L.).</title>
        <authorList>
            <person name="Al Rwahnih M."/>
            <person name="Alabi O.J."/>
            <person name="Westrick N.M."/>
            <person name="Golino D."/>
            <person name="Rowhani A."/>
        </authorList>
    </citation>
    <scope>NUCLEOTIDE SEQUENCE [LARGE SCALE GENOMIC DNA]</scope>
    <source>
        <strain evidence="18">Tamar</strain>
    </source>
</reference>
<dbReference type="KEGG" id="vg:29295306"/>
<keyword evidence="5" id="KW-0548">Nucleotidyltransferase</keyword>
<feature type="active site" description="For DNA cleavage activity" evidence="14">
    <location>
        <position position="133"/>
    </location>
</feature>
<keyword evidence="10" id="KW-0255">Endonuclease</keyword>
<keyword evidence="3" id="KW-1048">Host nucleus</keyword>